<dbReference type="Gene3D" id="2.70.70.10">
    <property type="entry name" value="Glucose Permease (Domain IIA)"/>
    <property type="match status" value="1"/>
</dbReference>
<evidence type="ECO:0000256" key="2">
    <source>
        <dbReference type="ARBA" id="ARBA00004196"/>
    </source>
</evidence>
<keyword evidence="8" id="KW-0812">Transmembrane</keyword>
<gene>
    <name evidence="11" type="ORF">EVA96_01055</name>
</gene>
<evidence type="ECO:0000256" key="7">
    <source>
        <dbReference type="ARBA" id="ARBA00023049"/>
    </source>
</evidence>
<keyword evidence="6" id="KW-0862">Zinc</keyword>
<dbReference type="GO" id="GO:0030313">
    <property type="term" value="C:cell envelope"/>
    <property type="evidence" value="ECO:0007669"/>
    <property type="project" value="UniProtKB-SubCell"/>
</dbReference>
<protein>
    <submittedName>
        <fullName evidence="11">Peptidase M23</fullName>
    </submittedName>
</protein>
<dbReference type="InterPro" id="IPR016047">
    <property type="entry name" value="M23ase_b-sheet_dom"/>
</dbReference>
<dbReference type="Gene3D" id="3.10.450.350">
    <property type="match status" value="2"/>
</dbReference>
<evidence type="ECO:0000256" key="1">
    <source>
        <dbReference type="ARBA" id="ARBA00001947"/>
    </source>
</evidence>
<comment type="subcellular location">
    <subcellularLocation>
        <location evidence="2">Cell envelope</location>
    </subcellularLocation>
</comment>
<keyword evidence="4" id="KW-0479">Metal-binding</keyword>
<dbReference type="SUPFAM" id="SSF51261">
    <property type="entry name" value="Duplicated hybrid motif"/>
    <property type="match status" value="1"/>
</dbReference>
<comment type="caution">
    <text evidence="11">The sequence shown here is derived from an EMBL/GenBank/DDBJ whole genome shotgun (WGS) entry which is preliminary data.</text>
</comment>
<dbReference type="FunFam" id="2.70.70.10:FF:000002">
    <property type="entry name" value="Murein DD-endopeptidase MepM"/>
    <property type="match status" value="1"/>
</dbReference>
<dbReference type="AlphaFoldDB" id="A0A520MNI5"/>
<dbReference type="GO" id="GO:0006508">
    <property type="term" value="P:proteolysis"/>
    <property type="evidence" value="ECO:0007669"/>
    <property type="project" value="UniProtKB-KW"/>
</dbReference>
<evidence type="ECO:0000256" key="3">
    <source>
        <dbReference type="ARBA" id="ARBA00022670"/>
    </source>
</evidence>
<dbReference type="Pfam" id="PF19425">
    <property type="entry name" value="Csd3_N2"/>
    <property type="match status" value="1"/>
</dbReference>
<dbReference type="EMBL" id="SHBI01000002">
    <property type="protein sequence ID" value="RZO22767.1"/>
    <property type="molecule type" value="Genomic_DNA"/>
</dbReference>
<keyword evidence="5" id="KW-0378">Hydrolase</keyword>
<accession>A0A520MNI5</accession>
<reference evidence="11 12" key="1">
    <citation type="submission" date="2019-02" db="EMBL/GenBank/DDBJ databases">
        <title>Prokaryotic population dynamics and viral predation in marine succession experiment using metagenomics: the confinement effect.</title>
        <authorList>
            <person name="Haro-Moreno J.M."/>
            <person name="Rodriguez-Valera F."/>
            <person name="Lopez-Perez M."/>
        </authorList>
    </citation>
    <scope>NUCLEOTIDE SEQUENCE [LARGE SCALE GENOMIC DNA]</scope>
    <source>
        <strain evidence="11">MED-G163</strain>
    </source>
</reference>
<feature type="domain" description="M23ase beta-sheet core" evidence="9">
    <location>
        <begin position="279"/>
        <end position="375"/>
    </location>
</feature>
<organism evidence="11 12">
    <name type="scientific">SAR86 cluster bacterium</name>
    <dbReference type="NCBI Taxonomy" id="2030880"/>
    <lineage>
        <taxon>Bacteria</taxon>
        <taxon>Pseudomonadati</taxon>
        <taxon>Pseudomonadota</taxon>
        <taxon>Gammaproteobacteria</taxon>
        <taxon>SAR86 cluster</taxon>
    </lineage>
</organism>
<evidence type="ECO:0000313" key="11">
    <source>
        <dbReference type="EMBL" id="RZO22767.1"/>
    </source>
</evidence>
<keyword evidence="8" id="KW-0472">Membrane</keyword>
<evidence type="ECO:0000259" key="10">
    <source>
        <dbReference type="Pfam" id="PF19425"/>
    </source>
</evidence>
<evidence type="ECO:0000256" key="8">
    <source>
        <dbReference type="SAM" id="Phobius"/>
    </source>
</evidence>
<name>A0A520MNI5_9GAMM</name>
<dbReference type="GO" id="GO:0046872">
    <property type="term" value="F:metal ion binding"/>
    <property type="evidence" value="ECO:0007669"/>
    <property type="project" value="UniProtKB-KW"/>
</dbReference>
<feature type="transmembrane region" description="Helical" evidence="8">
    <location>
        <begin position="7"/>
        <end position="27"/>
    </location>
</feature>
<evidence type="ECO:0000256" key="6">
    <source>
        <dbReference type="ARBA" id="ARBA00022833"/>
    </source>
</evidence>
<evidence type="ECO:0000256" key="5">
    <source>
        <dbReference type="ARBA" id="ARBA00022801"/>
    </source>
</evidence>
<proteinExistence type="predicted"/>
<dbReference type="GO" id="GO:0004222">
    <property type="term" value="F:metalloendopeptidase activity"/>
    <property type="evidence" value="ECO:0007669"/>
    <property type="project" value="TreeGrafter"/>
</dbReference>
<dbReference type="InterPro" id="IPR011055">
    <property type="entry name" value="Dup_hybrid_motif"/>
</dbReference>
<dbReference type="InterPro" id="IPR045834">
    <property type="entry name" value="Csd3_N2"/>
</dbReference>
<feature type="domain" description="Csd3-like second N-terminal" evidence="10">
    <location>
        <begin position="148"/>
        <end position="267"/>
    </location>
</feature>
<dbReference type="Pfam" id="PF01551">
    <property type="entry name" value="Peptidase_M23"/>
    <property type="match status" value="1"/>
</dbReference>
<keyword evidence="8" id="KW-1133">Transmembrane helix</keyword>
<evidence type="ECO:0000313" key="12">
    <source>
        <dbReference type="Proteomes" id="UP000315782"/>
    </source>
</evidence>
<evidence type="ECO:0000256" key="4">
    <source>
        <dbReference type="ARBA" id="ARBA00022723"/>
    </source>
</evidence>
<dbReference type="PANTHER" id="PTHR21666:SF288">
    <property type="entry name" value="CELL DIVISION PROTEIN YTFB"/>
    <property type="match status" value="1"/>
</dbReference>
<comment type="cofactor">
    <cofactor evidence="1">
        <name>Zn(2+)</name>
        <dbReference type="ChEBI" id="CHEBI:29105"/>
    </cofactor>
</comment>
<dbReference type="Proteomes" id="UP000315782">
    <property type="component" value="Unassembled WGS sequence"/>
</dbReference>
<evidence type="ECO:0000259" key="9">
    <source>
        <dbReference type="Pfam" id="PF01551"/>
    </source>
</evidence>
<sequence>MIGFKKVPTKAISIIFFISILLILLLYTDLETYDALPVEEIEISEDIQEQLPEMPTYMMHEVQDGENLSIIFEEFKVPLNTAYKIFRLDSQNLLSKIKPGDEMRFSYLEDKITSIEIMKDKINSLLININNDISIQKIEKNVELITSFKSGTIKSSFYQSALESDIPDSVIMDFAYIFGWDIDFVFDIREGDAFYVIYDTPYSNGEKVKNGDIVIAKFINNDKTYFANRFFTSPGKKEYFDDRGDNMQKAFLRAPLDFAYISSHFNPNRMHPVLHKIRAHNGVDYAAKRGSPVRTTGDGTISYLGQRGGCGKEIIIKHSNEYSTRYCHLDKFQKNIKKGSKVEQADVIGFVGSTGLATGPHLHYEFKVGNKHTDPVKVKLPSAEPISQNLKTSFDTLVSENKLLLKEFTKLLPNENE</sequence>
<dbReference type="PANTHER" id="PTHR21666">
    <property type="entry name" value="PEPTIDASE-RELATED"/>
    <property type="match status" value="1"/>
</dbReference>
<dbReference type="InterPro" id="IPR050570">
    <property type="entry name" value="Cell_wall_metabolism_enzyme"/>
</dbReference>
<keyword evidence="3" id="KW-0645">Protease</keyword>
<keyword evidence="7" id="KW-0482">Metalloprotease</keyword>
<dbReference type="CDD" id="cd12797">
    <property type="entry name" value="M23_peptidase"/>
    <property type="match status" value="1"/>
</dbReference>